<dbReference type="Proteomes" id="UP001173802">
    <property type="component" value="Unassembled WGS sequence"/>
</dbReference>
<keyword evidence="2" id="KW-1185">Reference proteome</keyword>
<reference evidence="1 2" key="1">
    <citation type="journal article" date="2023" name="Microorganisms">
        <title>Isolation and Genomic Characteristics of Cat-Borne Campylobacter felis sp. nov. and Sheep-Borne Campylobacter ovis sp. nov.</title>
        <authorList>
            <person name="Wang H."/>
            <person name="Li Y."/>
            <person name="Gu Y."/>
            <person name="Zhou G."/>
            <person name="Chen X."/>
            <person name="Zhang X."/>
            <person name="Shao Z."/>
            <person name="Zhang J."/>
            <person name="Zhang M."/>
        </authorList>
    </citation>
    <scope>NUCLEOTIDE SEQUENCE [LARGE SCALE GENOMIC DNA]</scope>
    <source>
        <strain evidence="1 2">XJK30-2</strain>
    </source>
</reference>
<comment type="caution">
    <text evidence="1">The sequence shown here is derived from an EMBL/GenBank/DDBJ whole genome shotgun (WGS) entry which is preliminary data.</text>
</comment>
<name>A0ACC6FQQ8_9HELI</name>
<sequence length="138" mass="15015">MDSRSNAHFLSSRALAQDKARRSIHTKHTLESTFQRDLALGNHSGDFLSLQADKPLSLSSRASETSVAIHKSAQVDSRKGANVSKQAKDSRIFDEKCGLQGQSQESYLSGNDCSDCPPLSHLSQKAKSTSQRSNAKPN</sequence>
<evidence type="ECO:0000313" key="1">
    <source>
        <dbReference type="EMBL" id="MDL0081091.1"/>
    </source>
</evidence>
<dbReference type="EMBL" id="JANURN010000001">
    <property type="protein sequence ID" value="MDL0081091.1"/>
    <property type="molecule type" value="Genomic_DNA"/>
</dbReference>
<organism evidence="1 2">
    <name type="scientific">Helicobacter zhangjianzhongii</name>
    <dbReference type="NCBI Taxonomy" id="2974574"/>
    <lineage>
        <taxon>Bacteria</taxon>
        <taxon>Pseudomonadati</taxon>
        <taxon>Campylobacterota</taxon>
        <taxon>Epsilonproteobacteria</taxon>
        <taxon>Campylobacterales</taxon>
        <taxon>Helicobacteraceae</taxon>
        <taxon>Helicobacter</taxon>
    </lineage>
</organism>
<protein>
    <submittedName>
        <fullName evidence="1">Uncharacterized protein</fullName>
    </submittedName>
</protein>
<gene>
    <name evidence="1" type="ORF">NYG90_00075</name>
</gene>
<evidence type="ECO:0000313" key="2">
    <source>
        <dbReference type="Proteomes" id="UP001173802"/>
    </source>
</evidence>
<proteinExistence type="predicted"/>
<accession>A0ACC6FQQ8</accession>